<proteinExistence type="predicted"/>
<protein>
    <submittedName>
        <fullName evidence="2">Uncharacterized protein</fullName>
    </submittedName>
</protein>
<evidence type="ECO:0000313" key="3">
    <source>
        <dbReference type="Proteomes" id="UP001446871"/>
    </source>
</evidence>
<keyword evidence="1" id="KW-0472">Membrane</keyword>
<keyword evidence="3" id="KW-1185">Reference proteome</keyword>
<evidence type="ECO:0000256" key="1">
    <source>
        <dbReference type="SAM" id="Phobius"/>
    </source>
</evidence>
<evidence type="ECO:0000313" key="2">
    <source>
        <dbReference type="EMBL" id="KAK8046229.1"/>
    </source>
</evidence>
<accession>A0ABR1THX5</accession>
<comment type="caution">
    <text evidence="2">The sequence shown here is derived from an EMBL/GenBank/DDBJ whole genome shotgun (WGS) entry which is preliminary data.</text>
</comment>
<sequence length="104" mass="11651">MAFTCICQFFTSLLMQPEEGILPWAPIVLASAIVLWPMIPILALAYRLEQERDRVCTLEHHLGIVAISTLGLSKDSKDIREILETDKLERTVGPQDMEVTPQSG</sequence>
<reference evidence="2 3" key="1">
    <citation type="submission" date="2023-01" db="EMBL/GenBank/DDBJ databases">
        <title>Analysis of 21 Apiospora genomes using comparative genomics revels a genus with tremendous synthesis potential of carbohydrate active enzymes and secondary metabolites.</title>
        <authorList>
            <person name="Sorensen T."/>
        </authorList>
    </citation>
    <scope>NUCLEOTIDE SEQUENCE [LARGE SCALE GENOMIC DNA]</scope>
    <source>
        <strain evidence="2 3">CBS 83171</strain>
    </source>
</reference>
<dbReference type="Proteomes" id="UP001446871">
    <property type="component" value="Unassembled WGS sequence"/>
</dbReference>
<dbReference type="EMBL" id="JAQQWM010000009">
    <property type="protein sequence ID" value="KAK8046229.1"/>
    <property type="molecule type" value="Genomic_DNA"/>
</dbReference>
<organism evidence="2 3">
    <name type="scientific">Apiospora saccharicola</name>
    <dbReference type="NCBI Taxonomy" id="335842"/>
    <lineage>
        <taxon>Eukaryota</taxon>
        <taxon>Fungi</taxon>
        <taxon>Dikarya</taxon>
        <taxon>Ascomycota</taxon>
        <taxon>Pezizomycotina</taxon>
        <taxon>Sordariomycetes</taxon>
        <taxon>Xylariomycetidae</taxon>
        <taxon>Amphisphaeriales</taxon>
        <taxon>Apiosporaceae</taxon>
        <taxon>Apiospora</taxon>
    </lineage>
</organism>
<feature type="transmembrane region" description="Helical" evidence="1">
    <location>
        <begin position="21"/>
        <end position="45"/>
    </location>
</feature>
<name>A0ABR1THX5_9PEZI</name>
<gene>
    <name evidence="2" type="ORF">PG996_014293</name>
</gene>
<keyword evidence="1" id="KW-1133">Transmembrane helix</keyword>
<keyword evidence="1" id="KW-0812">Transmembrane</keyword>